<evidence type="ECO:0000313" key="1">
    <source>
        <dbReference type="EMBL" id="KAK3737663.1"/>
    </source>
</evidence>
<evidence type="ECO:0000313" key="2">
    <source>
        <dbReference type="Proteomes" id="UP001283361"/>
    </source>
</evidence>
<organism evidence="1 2">
    <name type="scientific">Elysia crispata</name>
    <name type="common">lettuce slug</name>
    <dbReference type="NCBI Taxonomy" id="231223"/>
    <lineage>
        <taxon>Eukaryota</taxon>
        <taxon>Metazoa</taxon>
        <taxon>Spiralia</taxon>
        <taxon>Lophotrochozoa</taxon>
        <taxon>Mollusca</taxon>
        <taxon>Gastropoda</taxon>
        <taxon>Heterobranchia</taxon>
        <taxon>Euthyneura</taxon>
        <taxon>Panpulmonata</taxon>
        <taxon>Sacoglossa</taxon>
        <taxon>Placobranchoidea</taxon>
        <taxon>Plakobranchidae</taxon>
        <taxon>Elysia</taxon>
    </lineage>
</organism>
<sequence>MIPLVQIKVRALLVPRAMTGLPDREVIKRTPVNQYSLCHDQAIFSTRVGCSAYRASLPCPSRAIILSNSSNMKTKRSNQALDSRLKESPQNQDRMKLFMPRFLSVLQTQTSPAGKQPFPGVYIHSYLPSSVTGAAKSKQTDVPISFNYPLYLASSKGPRVVKSGQE</sequence>
<proteinExistence type="predicted"/>
<keyword evidence="2" id="KW-1185">Reference proteome</keyword>
<name>A0AAE0Y9B0_9GAST</name>
<reference evidence="1" key="1">
    <citation type="journal article" date="2023" name="G3 (Bethesda)">
        <title>A reference genome for the long-term kleptoplast-retaining sea slug Elysia crispata morphotype clarki.</title>
        <authorList>
            <person name="Eastman K.E."/>
            <person name="Pendleton A.L."/>
            <person name="Shaikh M.A."/>
            <person name="Suttiyut T."/>
            <person name="Ogas R."/>
            <person name="Tomko P."/>
            <person name="Gavelis G."/>
            <person name="Widhalm J.R."/>
            <person name="Wisecaver J.H."/>
        </authorList>
    </citation>
    <scope>NUCLEOTIDE SEQUENCE</scope>
    <source>
        <strain evidence="1">ECLA1</strain>
    </source>
</reference>
<dbReference type="Proteomes" id="UP001283361">
    <property type="component" value="Unassembled WGS sequence"/>
</dbReference>
<protein>
    <submittedName>
        <fullName evidence="1">Uncharacterized protein</fullName>
    </submittedName>
</protein>
<dbReference type="AlphaFoldDB" id="A0AAE0Y9B0"/>
<dbReference type="EMBL" id="JAWDGP010006631">
    <property type="protein sequence ID" value="KAK3737663.1"/>
    <property type="molecule type" value="Genomic_DNA"/>
</dbReference>
<comment type="caution">
    <text evidence="1">The sequence shown here is derived from an EMBL/GenBank/DDBJ whole genome shotgun (WGS) entry which is preliminary data.</text>
</comment>
<accession>A0AAE0Y9B0</accession>
<gene>
    <name evidence="1" type="ORF">RRG08_066351</name>
</gene>